<dbReference type="GO" id="GO:0000781">
    <property type="term" value="C:chromosome, telomeric region"/>
    <property type="evidence" value="ECO:0007669"/>
    <property type="project" value="UniProtKB-SubCell"/>
</dbReference>
<dbReference type="GO" id="GO:0070034">
    <property type="term" value="F:telomerase RNA binding"/>
    <property type="evidence" value="ECO:0007669"/>
    <property type="project" value="TreeGrafter"/>
</dbReference>
<evidence type="ECO:0000259" key="15">
    <source>
        <dbReference type="PROSITE" id="PS50878"/>
    </source>
</evidence>
<dbReference type="Gene3D" id="1.10.357.90">
    <property type="match status" value="1"/>
</dbReference>
<evidence type="ECO:0000313" key="16">
    <source>
        <dbReference type="EMBL" id="OXG20830.1"/>
    </source>
</evidence>
<evidence type="ECO:0000256" key="8">
    <source>
        <dbReference type="ARBA" id="ARBA00022842"/>
    </source>
</evidence>
<dbReference type="OrthoDB" id="289721at2759"/>
<feature type="domain" description="Reverse transcriptase" evidence="15">
    <location>
        <begin position="573"/>
        <end position="925"/>
    </location>
</feature>
<dbReference type="FunFam" id="1.10.357.90:FF:000004">
    <property type="entry name" value="Telomerase reverse transcriptase"/>
    <property type="match status" value="1"/>
</dbReference>
<dbReference type="InterPro" id="IPR021891">
    <property type="entry name" value="Telomerase_RBD"/>
</dbReference>
<dbReference type="Gene3D" id="1.10.132.70">
    <property type="match status" value="1"/>
</dbReference>
<dbReference type="Pfam" id="PF12009">
    <property type="entry name" value="Telomerase_RBD"/>
    <property type="match status" value="1"/>
</dbReference>
<evidence type="ECO:0000256" key="13">
    <source>
        <dbReference type="RuleBase" id="RU365061"/>
    </source>
</evidence>
<accession>A0A854QD99</accession>
<evidence type="ECO:0000256" key="7">
    <source>
        <dbReference type="ARBA" id="ARBA00022723"/>
    </source>
</evidence>
<dbReference type="PANTHER" id="PTHR12066:SF0">
    <property type="entry name" value="TELOMERASE REVERSE TRANSCRIPTASE"/>
    <property type="match status" value="1"/>
</dbReference>
<evidence type="ECO:0000256" key="10">
    <source>
        <dbReference type="ARBA" id="ARBA00022918"/>
    </source>
</evidence>
<keyword evidence="10 13" id="KW-0695">RNA-directed DNA polymerase</keyword>
<keyword evidence="4 13" id="KW-0158">Chromosome</keyword>
<feature type="region of interest" description="Disordered" evidence="14">
    <location>
        <begin position="1"/>
        <end position="22"/>
    </location>
</feature>
<comment type="function">
    <text evidence="13">Telomerase is a ribonucleoprotein enzyme essential for the replication of chromosome termini in most eukaryotes. It elongates telomeres. It is a reverse transcriptase that adds simple sequence repeats to chromosome ends by copying a template sequence within the RNA component of the enzyme.</text>
</comment>
<keyword evidence="6 13" id="KW-0548">Nucleotidyltransferase</keyword>
<reference evidence="16 17" key="1">
    <citation type="submission" date="2017-06" db="EMBL/GenBank/DDBJ databases">
        <title>Global population genomics of the pathogenic fungus Cryptococcus neoformans var. grubii.</title>
        <authorList>
            <person name="Cuomo C."/>
            <person name="Litvintseva A."/>
            <person name="Chen Y."/>
            <person name="Young S."/>
            <person name="Zeng Q."/>
            <person name="Chapman S."/>
            <person name="Gujja S."/>
            <person name="Saif S."/>
            <person name="Birren B."/>
        </authorList>
    </citation>
    <scope>NUCLEOTIDE SEQUENCE [LARGE SCALE GENOMIC DNA]</scope>
    <source>
        <strain evidence="16 17">Tu259-1</strain>
    </source>
</reference>
<organism evidence="16 17">
    <name type="scientific">Cryptococcus neoformans Tu259-1</name>
    <dbReference type="NCBI Taxonomy" id="1230072"/>
    <lineage>
        <taxon>Eukaryota</taxon>
        <taxon>Fungi</taxon>
        <taxon>Dikarya</taxon>
        <taxon>Basidiomycota</taxon>
        <taxon>Agaricomycotina</taxon>
        <taxon>Tremellomycetes</taxon>
        <taxon>Tremellales</taxon>
        <taxon>Cryptococcaceae</taxon>
        <taxon>Cryptococcus</taxon>
        <taxon>Cryptococcus neoformans species complex</taxon>
    </lineage>
</organism>
<dbReference type="PRINTS" id="PR01365">
    <property type="entry name" value="TELOMERASERT"/>
</dbReference>
<dbReference type="InterPro" id="IPR043502">
    <property type="entry name" value="DNA/RNA_pol_sf"/>
</dbReference>
<dbReference type="PROSITE" id="PS50878">
    <property type="entry name" value="RT_POL"/>
    <property type="match status" value="1"/>
</dbReference>
<feature type="compositionally biased region" description="Polar residues" evidence="14">
    <location>
        <begin position="11"/>
        <end position="20"/>
    </location>
</feature>
<dbReference type="CDD" id="cd01648">
    <property type="entry name" value="TERT"/>
    <property type="match status" value="1"/>
</dbReference>
<keyword evidence="11 13" id="KW-0539">Nucleus</keyword>
<evidence type="ECO:0000256" key="1">
    <source>
        <dbReference type="ARBA" id="ARBA00008001"/>
    </source>
</evidence>
<evidence type="ECO:0000256" key="3">
    <source>
        <dbReference type="ARBA" id="ARBA00016182"/>
    </source>
</evidence>
<keyword evidence="7 13" id="KW-0479">Metal-binding</keyword>
<dbReference type="InterPro" id="IPR003545">
    <property type="entry name" value="Telomerase_RT"/>
</dbReference>
<comment type="catalytic activity">
    <reaction evidence="12 13">
        <text>DNA(n) + a 2'-deoxyribonucleoside 5'-triphosphate = DNA(n+1) + diphosphate</text>
        <dbReference type="Rhea" id="RHEA:22508"/>
        <dbReference type="Rhea" id="RHEA-COMP:17339"/>
        <dbReference type="Rhea" id="RHEA-COMP:17340"/>
        <dbReference type="ChEBI" id="CHEBI:33019"/>
        <dbReference type="ChEBI" id="CHEBI:61560"/>
        <dbReference type="ChEBI" id="CHEBI:173112"/>
        <dbReference type="EC" id="2.7.7.49"/>
    </reaction>
</comment>
<dbReference type="Pfam" id="PF00078">
    <property type="entry name" value="RVT_1"/>
    <property type="match status" value="1"/>
</dbReference>
<evidence type="ECO:0000256" key="9">
    <source>
        <dbReference type="ARBA" id="ARBA00022895"/>
    </source>
</evidence>
<gene>
    <name evidence="16" type="ORF">C361_03809</name>
</gene>
<dbReference type="EC" id="2.7.7.49" evidence="2 13"/>
<dbReference type="Proteomes" id="UP000199727">
    <property type="component" value="Unassembled WGS sequence"/>
</dbReference>
<dbReference type="AlphaFoldDB" id="A0A854QD99"/>
<evidence type="ECO:0000256" key="11">
    <source>
        <dbReference type="ARBA" id="ARBA00023242"/>
    </source>
</evidence>
<evidence type="ECO:0000256" key="6">
    <source>
        <dbReference type="ARBA" id="ARBA00022695"/>
    </source>
</evidence>
<evidence type="ECO:0000313" key="17">
    <source>
        <dbReference type="Proteomes" id="UP000199727"/>
    </source>
</evidence>
<dbReference type="GO" id="GO:0046872">
    <property type="term" value="F:metal ion binding"/>
    <property type="evidence" value="ECO:0007669"/>
    <property type="project" value="UniProtKB-KW"/>
</dbReference>
<dbReference type="GO" id="GO:0007004">
    <property type="term" value="P:telomere maintenance via telomerase"/>
    <property type="evidence" value="ECO:0007669"/>
    <property type="project" value="TreeGrafter"/>
</dbReference>
<evidence type="ECO:0000256" key="2">
    <source>
        <dbReference type="ARBA" id="ARBA00012493"/>
    </source>
</evidence>
<comment type="caution">
    <text evidence="16">The sequence shown here is derived from an EMBL/GenBank/DDBJ whole genome shotgun (WGS) entry which is preliminary data.</text>
</comment>
<name>A0A854QD99_CRYNE</name>
<dbReference type="GO" id="GO:0042162">
    <property type="term" value="F:telomeric DNA binding"/>
    <property type="evidence" value="ECO:0007669"/>
    <property type="project" value="TreeGrafter"/>
</dbReference>
<evidence type="ECO:0000256" key="12">
    <source>
        <dbReference type="ARBA" id="ARBA00048173"/>
    </source>
</evidence>
<evidence type="ECO:0000256" key="14">
    <source>
        <dbReference type="SAM" id="MobiDB-lite"/>
    </source>
</evidence>
<comment type="similarity">
    <text evidence="1 13">Belongs to the reverse transcriptase family. Telomerase subfamily.</text>
</comment>
<dbReference type="FunFam" id="1.10.132.70:FF:000007">
    <property type="entry name" value="Telomerase reverse transcriptase"/>
    <property type="match status" value="1"/>
</dbReference>
<dbReference type="EMBL" id="AMKT01000044">
    <property type="protein sequence ID" value="OXG20830.1"/>
    <property type="molecule type" value="Genomic_DNA"/>
</dbReference>
<comment type="subcellular location">
    <subcellularLocation>
        <location evidence="13">Nucleus</location>
    </subcellularLocation>
    <subcellularLocation>
        <location evidence="13">Chromosome</location>
        <location evidence="13">Telomere</location>
    </subcellularLocation>
</comment>
<feature type="compositionally biased region" description="Polar residues" evidence="14">
    <location>
        <begin position="388"/>
        <end position="398"/>
    </location>
</feature>
<proteinExistence type="inferred from homology"/>
<dbReference type="GO" id="GO:0003720">
    <property type="term" value="F:telomerase activity"/>
    <property type="evidence" value="ECO:0007669"/>
    <property type="project" value="InterPro"/>
</dbReference>
<sequence length="1121" mass="128338">MTAPICHRAPATTQQRTSPPTLHHKTLSAYYPYIYTLSKFISSRLESFESQPHASNTTTFSTFLRTTLCAFRNEDELNRVELDKDRRVIFPTQQEAIDKALSHVAKASSGPGKVQNLLLLRTSSKLHIQDLPINMSRPSVPNQTIQGPAGPFRSSEWQVLRSRIGDKSFSQLLLGTSLFSPVGNNCYLQLSGIPLYELYEDDHRRIFESKIELNRKRKRGAEKNKKGKRKRPKSITVIQAEGNPEILDQVKIKEKRDDRNPSNINIMRQRMFYGRPYWNKQGVLSYGLPPSHILNSLKCGKKSHEAPSDVDCLSLLDDIFPQLVGNNKDISSFITEKLPKRAAGMIGIAREIIVRHNRLEYEGIMKQCLKRMDRVSSKTPPPYRGTVTPAQSNNQTSPRDVVRSGRSAGLNIATYEEKTHNPLIPKTHRQVCWFVTTIVRSLFSTQIMGSQHNLDILLANVRKFITAKQFETISLHSLSQNLRINDFRWLHEDIGSGQRVVPGEMKKRKELVLSLIHWIFECFLVPLIKNSFYVTETATTKYETVYYSQKDWNKAVRPHYQKLQDSLLEEIDKNKIEAARRGVLGVSTARLIPKPTGFRPIVNLGRKIVSFLICFVDSLLSQLQEMPDMTNSKRKSWSANQILGNVHKVLTSEKDRQKSRLGGALFGTNEIFPPLQKLKCDLTKIHGNLPQLYFIKTDIKAAFDSIKQDKMLEMLEDMLRQSSEYRVILYSVLLPPGHIAYQGTSKRLFKSRAIPTEDVSLTFADHAKEIAASMRNVTIVDMVRRHSVTTQECLDLLRTHIKDNVWQVGKQYFRQKTGIPQGSKVSTLLCTMFYSYLENEHLSWTRREGSLLLRYIDDFLFITDNYNLARRFVDVMSRGFPEYGARISVDKTLLSFEYETGKQLAPVCGANEQGDVDFPYCGFLIRTGTLDIMPDYTRLLNYSIKQSFARRSTRKQGSSFLTWYSRQLENRNHVALLDTAHNGLGTVMMNVFINFAVTTMKVPHYFKGMDSSANLNRLIFASMLCSSEYTFYAGRARVLHHVRTKDCKNLDKKEHFSLKKEEFILLAITAMSHVLKRKASRFKGVVDLLEAEAKKRVYRGLAEKLAVVCDKGWDAVKDAMY</sequence>
<keyword evidence="5 13" id="KW-0808">Transferase</keyword>
<keyword evidence="8 13" id="KW-0460">Magnesium</keyword>
<feature type="region of interest" description="Disordered" evidence="14">
    <location>
        <begin position="375"/>
        <end position="403"/>
    </location>
</feature>
<dbReference type="SMART" id="SM00975">
    <property type="entry name" value="Telomerase_RBD"/>
    <property type="match status" value="1"/>
</dbReference>
<evidence type="ECO:0000256" key="5">
    <source>
        <dbReference type="ARBA" id="ARBA00022679"/>
    </source>
</evidence>
<keyword evidence="9 13" id="KW-0779">Telomere</keyword>
<protein>
    <recommendedName>
        <fullName evidence="3 13">Telomerase reverse transcriptase</fullName>
        <ecNumber evidence="2 13">2.7.7.49</ecNumber>
    </recommendedName>
    <alternativeName>
        <fullName evidence="13">Telomerase catalytic subunit</fullName>
    </alternativeName>
</protein>
<dbReference type="SUPFAM" id="SSF56672">
    <property type="entry name" value="DNA/RNA polymerases"/>
    <property type="match status" value="1"/>
</dbReference>
<dbReference type="GO" id="GO:0000333">
    <property type="term" value="C:telomerase catalytic core complex"/>
    <property type="evidence" value="ECO:0007669"/>
    <property type="project" value="TreeGrafter"/>
</dbReference>
<dbReference type="PANTHER" id="PTHR12066">
    <property type="entry name" value="TELOMERASE REVERSE TRANSCRIPTASE"/>
    <property type="match status" value="1"/>
</dbReference>
<evidence type="ECO:0000256" key="4">
    <source>
        <dbReference type="ARBA" id="ARBA00022454"/>
    </source>
</evidence>
<dbReference type="InterPro" id="IPR000477">
    <property type="entry name" value="RT_dom"/>
</dbReference>
<dbReference type="Gene3D" id="3.30.70.2630">
    <property type="match status" value="1"/>
</dbReference>